<name>A0ACB9GBJ2_CICIN</name>
<evidence type="ECO:0000313" key="1">
    <source>
        <dbReference type="EMBL" id="KAI3780984.1"/>
    </source>
</evidence>
<accession>A0ACB9GBJ2</accession>
<evidence type="ECO:0000313" key="2">
    <source>
        <dbReference type="Proteomes" id="UP001055811"/>
    </source>
</evidence>
<dbReference type="Proteomes" id="UP001055811">
    <property type="component" value="Linkage Group LG02"/>
</dbReference>
<reference evidence="1 2" key="2">
    <citation type="journal article" date="2022" name="Mol. Ecol. Resour.">
        <title>The genomes of chicory, endive, great burdock and yacon provide insights into Asteraceae paleo-polyploidization history and plant inulin production.</title>
        <authorList>
            <person name="Fan W."/>
            <person name="Wang S."/>
            <person name="Wang H."/>
            <person name="Wang A."/>
            <person name="Jiang F."/>
            <person name="Liu H."/>
            <person name="Zhao H."/>
            <person name="Xu D."/>
            <person name="Zhang Y."/>
        </authorList>
    </citation>
    <scope>NUCLEOTIDE SEQUENCE [LARGE SCALE GENOMIC DNA]</scope>
    <source>
        <strain evidence="2">cv. Punajuju</strain>
        <tissue evidence="1">Leaves</tissue>
    </source>
</reference>
<protein>
    <submittedName>
        <fullName evidence="1">Uncharacterized protein</fullName>
    </submittedName>
</protein>
<keyword evidence="2" id="KW-1185">Reference proteome</keyword>
<organism evidence="1 2">
    <name type="scientific">Cichorium intybus</name>
    <name type="common">Chicory</name>
    <dbReference type="NCBI Taxonomy" id="13427"/>
    <lineage>
        <taxon>Eukaryota</taxon>
        <taxon>Viridiplantae</taxon>
        <taxon>Streptophyta</taxon>
        <taxon>Embryophyta</taxon>
        <taxon>Tracheophyta</taxon>
        <taxon>Spermatophyta</taxon>
        <taxon>Magnoliopsida</taxon>
        <taxon>eudicotyledons</taxon>
        <taxon>Gunneridae</taxon>
        <taxon>Pentapetalae</taxon>
        <taxon>asterids</taxon>
        <taxon>campanulids</taxon>
        <taxon>Asterales</taxon>
        <taxon>Asteraceae</taxon>
        <taxon>Cichorioideae</taxon>
        <taxon>Cichorieae</taxon>
        <taxon>Cichoriinae</taxon>
        <taxon>Cichorium</taxon>
    </lineage>
</organism>
<dbReference type="EMBL" id="CM042010">
    <property type="protein sequence ID" value="KAI3780984.1"/>
    <property type="molecule type" value="Genomic_DNA"/>
</dbReference>
<proteinExistence type="predicted"/>
<gene>
    <name evidence="1" type="ORF">L2E82_10980</name>
</gene>
<sequence>MQGKNNNKKKMVNGSYCVWSKESPGHEENDDAEEEQRQVMKNAGDEGDGWRREESIEVDPIKKGHPHKIRLTFDHSLQLLYTLK</sequence>
<reference evidence="2" key="1">
    <citation type="journal article" date="2022" name="Mol. Ecol. Resour.">
        <title>The genomes of chicory, endive, great burdock and yacon provide insights into Asteraceae palaeo-polyploidization history and plant inulin production.</title>
        <authorList>
            <person name="Fan W."/>
            <person name="Wang S."/>
            <person name="Wang H."/>
            <person name="Wang A."/>
            <person name="Jiang F."/>
            <person name="Liu H."/>
            <person name="Zhao H."/>
            <person name="Xu D."/>
            <person name="Zhang Y."/>
        </authorList>
    </citation>
    <scope>NUCLEOTIDE SEQUENCE [LARGE SCALE GENOMIC DNA]</scope>
    <source>
        <strain evidence="2">cv. Punajuju</strain>
    </source>
</reference>
<comment type="caution">
    <text evidence="1">The sequence shown here is derived from an EMBL/GenBank/DDBJ whole genome shotgun (WGS) entry which is preliminary data.</text>
</comment>